<dbReference type="Gene3D" id="3.50.50.60">
    <property type="entry name" value="FAD/NAD(P)-binding domain"/>
    <property type="match status" value="1"/>
</dbReference>
<proteinExistence type="inferred from homology"/>
<keyword evidence="10 12" id="KW-0560">Oxidoreductase</keyword>
<reference evidence="14 15" key="1">
    <citation type="submission" date="2019-03" db="EMBL/GenBank/DDBJ databases">
        <title>Arthrobacter sp. nov., an bacterium isolated from biocrust in Mu Us Desert.</title>
        <authorList>
            <person name="Lixiong L."/>
        </authorList>
    </citation>
    <scope>NUCLEOTIDE SEQUENCE [LARGE SCALE GENOMIC DNA]</scope>
    <source>
        <strain evidence="14 15">SLN-3</strain>
    </source>
</reference>
<dbReference type="EC" id="1.3.3.15" evidence="6 12"/>
<dbReference type="InterPro" id="IPR036188">
    <property type="entry name" value="FAD/NAD-bd_sf"/>
</dbReference>
<evidence type="ECO:0000256" key="6">
    <source>
        <dbReference type="ARBA" id="ARBA00012402"/>
    </source>
</evidence>
<keyword evidence="9 12" id="KW-0274">FAD</keyword>
<keyword evidence="15" id="KW-1185">Reference proteome</keyword>
<evidence type="ECO:0000259" key="13">
    <source>
        <dbReference type="Pfam" id="PF01593"/>
    </source>
</evidence>
<evidence type="ECO:0000256" key="10">
    <source>
        <dbReference type="ARBA" id="ARBA00023002"/>
    </source>
</evidence>
<organism evidence="14 15">
    <name type="scientific">Arthrobacter crusticola</name>
    <dbReference type="NCBI Taxonomy" id="2547960"/>
    <lineage>
        <taxon>Bacteria</taxon>
        <taxon>Bacillati</taxon>
        <taxon>Actinomycetota</taxon>
        <taxon>Actinomycetes</taxon>
        <taxon>Micrococcales</taxon>
        <taxon>Micrococcaceae</taxon>
        <taxon>Arthrobacter</taxon>
    </lineage>
</organism>
<evidence type="ECO:0000256" key="9">
    <source>
        <dbReference type="ARBA" id="ARBA00022827"/>
    </source>
</evidence>
<keyword evidence="12" id="KW-0963">Cytoplasm</keyword>
<keyword evidence="11 12" id="KW-0350">Heme biosynthesis</keyword>
<feature type="domain" description="Amine oxidase" evidence="13">
    <location>
        <begin position="17"/>
        <end position="478"/>
    </location>
</feature>
<evidence type="ECO:0000256" key="11">
    <source>
        <dbReference type="ARBA" id="ARBA00023133"/>
    </source>
</evidence>
<dbReference type="GO" id="GO:0006783">
    <property type="term" value="P:heme biosynthetic process"/>
    <property type="evidence" value="ECO:0007669"/>
    <property type="project" value="UniProtKB-UniRule"/>
</dbReference>
<evidence type="ECO:0000256" key="12">
    <source>
        <dbReference type="RuleBase" id="RU364052"/>
    </source>
</evidence>
<comment type="catalytic activity">
    <reaction evidence="1">
        <text>coproporphyrinogen III + 3 O2 = coproporphyrin III + 3 H2O2</text>
        <dbReference type="Rhea" id="RHEA:43436"/>
        <dbReference type="ChEBI" id="CHEBI:15379"/>
        <dbReference type="ChEBI" id="CHEBI:16240"/>
        <dbReference type="ChEBI" id="CHEBI:57309"/>
        <dbReference type="ChEBI" id="CHEBI:131725"/>
        <dbReference type="EC" id="1.3.3.15"/>
    </reaction>
    <physiologicalReaction direction="left-to-right" evidence="1">
        <dbReference type="Rhea" id="RHEA:43437"/>
    </physiologicalReaction>
</comment>
<dbReference type="SUPFAM" id="SSF54373">
    <property type="entry name" value="FAD-linked reductases, C-terminal domain"/>
    <property type="match status" value="1"/>
</dbReference>
<dbReference type="SUPFAM" id="SSF51905">
    <property type="entry name" value="FAD/NAD(P)-binding domain"/>
    <property type="match status" value="1"/>
</dbReference>
<dbReference type="Proteomes" id="UP000295411">
    <property type="component" value="Unassembled WGS sequence"/>
</dbReference>
<dbReference type="OrthoDB" id="3450553at2"/>
<dbReference type="Gene3D" id="3.90.660.20">
    <property type="entry name" value="Protoporphyrinogen oxidase, mitochondrial, domain 2"/>
    <property type="match status" value="1"/>
</dbReference>
<protein>
    <recommendedName>
        <fullName evidence="7 12">Coproporphyrinogen III oxidase</fullName>
        <ecNumber evidence="6 12">1.3.3.15</ecNumber>
    </recommendedName>
</protein>
<comment type="similarity">
    <text evidence="5 12">Belongs to the protoporphyrinogen/coproporphyrinogen oxidase family. Coproporphyrinogen III oxidase subfamily.</text>
</comment>
<comment type="function">
    <text evidence="3 12">Involved in coproporphyrin-dependent heme b biosynthesis. Catalyzes the oxidation of coproporphyrinogen III to coproporphyrin III.</text>
</comment>
<dbReference type="PANTHER" id="PTHR42923:SF3">
    <property type="entry name" value="PROTOPORPHYRINOGEN OXIDASE"/>
    <property type="match status" value="1"/>
</dbReference>
<evidence type="ECO:0000256" key="5">
    <source>
        <dbReference type="ARBA" id="ARBA00008310"/>
    </source>
</evidence>
<dbReference type="Pfam" id="PF01593">
    <property type="entry name" value="Amino_oxidase"/>
    <property type="match status" value="1"/>
</dbReference>
<comment type="pathway">
    <text evidence="4 12">Porphyrin-containing compound metabolism; protoheme biosynthesis.</text>
</comment>
<evidence type="ECO:0000313" key="14">
    <source>
        <dbReference type="EMBL" id="TDK23615.1"/>
    </source>
</evidence>
<dbReference type="RefSeq" id="WP_133405078.1">
    <property type="nucleotide sequence ID" value="NZ_SMTK01000006.1"/>
</dbReference>
<name>A0A4R5TQE2_9MICC</name>
<dbReference type="InterPro" id="IPR050464">
    <property type="entry name" value="Zeta_carotene_desat/Oxidored"/>
</dbReference>
<dbReference type="InterPro" id="IPR004572">
    <property type="entry name" value="Protoporphyrinogen_oxidase"/>
</dbReference>
<dbReference type="GO" id="GO:0004729">
    <property type="term" value="F:oxygen-dependent protoporphyrinogen oxidase activity"/>
    <property type="evidence" value="ECO:0007669"/>
    <property type="project" value="UniProtKB-UniRule"/>
</dbReference>
<accession>A0A4R5TQE2</accession>
<dbReference type="AlphaFoldDB" id="A0A4R5TQE2"/>
<dbReference type="Gene3D" id="1.10.3110.10">
    <property type="entry name" value="protoporphyrinogen ix oxidase, domain 3"/>
    <property type="match status" value="1"/>
</dbReference>
<comment type="cofactor">
    <cofactor evidence="2 12">
        <name>FAD</name>
        <dbReference type="ChEBI" id="CHEBI:57692"/>
    </cofactor>
</comment>
<comment type="caution">
    <text evidence="14">The sequence shown here is derived from an EMBL/GenBank/DDBJ whole genome shotgun (WGS) entry which is preliminary data.</text>
</comment>
<dbReference type="GO" id="GO:0005737">
    <property type="term" value="C:cytoplasm"/>
    <property type="evidence" value="ECO:0007669"/>
    <property type="project" value="UniProtKB-SubCell"/>
</dbReference>
<evidence type="ECO:0000256" key="3">
    <source>
        <dbReference type="ARBA" id="ARBA00002185"/>
    </source>
</evidence>
<evidence type="ECO:0000256" key="2">
    <source>
        <dbReference type="ARBA" id="ARBA00001974"/>
    </source>
</evidence>
<dbReference type="UniPathway" id="UPA00252"/>
<evidence type="ECO:0000256" key="1">
    <source>
        <dbReference type="ARBA" id="ARBA00001755"/>
    </source>
</evidence>
<dbReference type="InterPro" id="IPR002937">
    <property type="entry name" value="Amino_oxidase"/>
</dbReference>
<evidence type="ECO:0000256" key="4">
    <source>
        <dbReference type="ARBA" id="ARBA00004744"/>
    </source>
</evidence>
<comment type="subcellular location">
    <subcellularLocation>
        <location evidence="12">Cytoplasm</location>
    </subcellularLocation>
</comment>
<keyword evidence="8 12" id="KW-0285">Flavoprotein</keyword>
<dbReference type="NCBIfam" id="TIGR00562">
    <property type="entry name" value="proto_IX_ox"/>
    <property type="match status" value="1"/>
</dbReference>
<evidence type="ECO:0000256" key="8">
    <source>
        <dbReference type="ARBA" id="ARBA00022630"/>
    </source>
</evidence>
<evidence type="ECO:0000256" key="7">
    <source>
        <dbReference type="ARBA" id="ARBA00019046"/>
    </source>
</evidence>
<dbReference type="EMBL" id="SMTK01000006">
    <property type="protein sequence ID" value="TDK23615.1"/>
    <property type="molecule type" value="Genomic_DNA"/>
</dbReference>
<sequence length="491" mass="49266">MAEGSARPAVVVVGGGVAGLVAARVLMQRGAQVTVLERSDGFGGNLGGRELGGFVLDSGAESFSTRSDTVPALAAELGLEDLIVTPDAPGAWVQLPARDLPAGAHPLPASGVLGIPADPTDPGTAALIGRTGALRAALDKVLPPGALATRPGVSLGELVRARMGEEVLNRLVAPVAGGVFSADPDTLDVDSVAPGLRPAMARLGSLGAAAGALRQAAPAGSAVAGLRGGMVRLRDALVASLREGGADLRTSETVRALRRAPGGGWTVSTEHSTLQRSVSASAVVLAADGPGAVDLLAGVLPQAAVERPDPVPGVALVTLIVDQPELDASPRGTGVLVARGVAGVQAKALTHSTAKWKWLREQAGPGSHILRVSYGRAGDNPADSGASTGDEDLFRQALADASALLGVRLEAADVLAWDVVRWAGALPHAAVGHRDRVARLRAAVGPLEALEVTGGWLAGTGLVSVIDDATARARALAAELGLPEGPQGDPL</sequence>
<dbReference type="PANTHER" id="PTHR42923">
    <property type="entry name" value="PROTOPORPHYRINOGEN OXIDASE"/>
    <property type="match status" value="1"/>
</dbReference>
<gene>
    <name evidence="14" type="primary">hemG</name>
    <name evidence="14" type="ORF">E2F48_16700</name>
</gene>
<evidence type="ECO:0000313" key="15">
    <source>
        <dbReference type="Proteomes" id="UP000295411"/>
    </source>
</evidence>